<keyword evidence="2" id="KW-0812">Transmembrane</keyword>
<evidence type="ECO:0000256" key="2">
    <source>
        <dbReference type="SAM" id="Phobius"/>
    </source>
</evidence>
<evidence type="ECO:0000256" key="1">
    <source>
        <dbReference type="SAM" id="Coils"/>
    </source>
</evidence>
<feature type="transmembrane region" description="Helical" evidence="2">
    <location>
        <begin position="6"/>
        <end position="27"/>
    </location>
</feature>
<evidence type="ECO:0000313" key="4">
    <source>
        <dbReference type="Proteomes" id="UP000252884"/>
    </source>
</evidence>
<sequence length="215" mass="24090">MAWEWIWSMLGSGAMAAALVGIAGYMGRAQLAHWLNRDLEQVKADHQHELAQRRAQYERELEAYRTSLIAQVESVKAGQEVKKSLALLVAQKRFAALDKLHQIVSRHPSNVTSVIVVSALRKVPADASKMRNMREGQRELSEAISLITPFVSEGEVRALEELSSKCMQAIFSAATSDAEQFYSRVQEFERAINDTSNKVQQIVNGYFAKLHAMTL</sequence>
<dbReference type="Proteomes" id="UP000252884">
    <property type="component" value="Unassembled WGS sequence"/>
</dbReference>
<accession>A0A368XD72</accession>
<reference evidence="3 4" key="1">
    <citation type="submission" date="2018-07" db="EMBL/GenBank/DDBJ databases">
        <title>Genomic Encyclopedia of Type Strains, Phase IV (KMG-IV): sequencing the most valuable type-strain genomes for metagenomic binning, comparative biology and taxonomic classification.</title>
        <authorList>
            <person name="Goeker M."/>
        </authorList>
    </citation>
    <scope>NUCLEOTIDE SEQUENCE [LARGE SCALE GENOMIC DNA]</scope>
    <source>
        <strain evidence="3 4">DSM 21634</strain>
    </source>
</reference>
<keyword evidence="4" id="KW-1185">Reference proteome</keyword>
<protein>
    <submittedName>
        <fullName evidence="3">Uncharacterized protein</fullName>
    </submittedName>
</protein>
<proteinExistence type="predicted"/>
<dbReference type="EMBL" id="QPJK01000013">
    <property type="protein sequence ID" value="RCW65186.1"/>
    <property type="molecule type" value="Genomic_DNA"/>
</dbReference>
<evidence type="ECO:0000313" key="3">
    <source>
        <dbReference type="EMBL" id="RCW65186.1"/>
    </source>
</evidence>
<dbReference type="AlphaFoldDB" id="A0A368XD72"/>
<comment type="caution">
    <text evidence="3">The sequence shown here is derived from an EMBL/GenBank/DDBJ whole genome shotgun (WGS) entry which is preliminary data.</text>
</comment>
<name>A0A368XD72_9BURK</name>
<feature type="coiled-coil region" evidence="1">
    <location>
        <begin position="36"/>
        <end position="67"/>
    </location>
</feature>
<keyword evidence="1" id="KW-0175">Coiled coil</keyword>
<gene>
    <name evidence="3" type="ORF">DES41_113110</name>
</gene>
<keyword evidence="2" id="KW-1133">Transmembrane helix</keyword>
<keyword evidence="2" id="KW-0472">Membrane</keyword>
<dbReference type="RefSeq" id="WP_114471975.1">
    <property type="nucleotide sequence ID" value="NZ_QPJK01000013.1"/>
</dbReference>
<organism evidence="3 4">
    <name type="scientific">Pseudorhodoferax soli</name>
    <dbReference type="NCBI Taxonomy" id="545864"/>
    <lineage>
        <taxon>Bacteria</taxon>
        <taxon>Pseudomonadati</taxon>
        <taxon>Pseudomonadota</taxon>
        <taxon>Betaproteobacteria</taxon>
        <taxon>Burkholderiales</taxon>
        <taxon>Comamonadaceae</taxon>
    </lineage>
</organism>